<proteinExistence type="predicted"/>
<evidence type="ECO:0000313" key="1">
    <source>
        <dbReference type="EMBL" id="KAK4233930.1"/>
    </source>
</evidence>
<dbReference type="AlphaFoldDB" id="A0AAN7HAC9"/>
<comment type="caution">
    <text evidence="1">The sequence shown here is derived from an EMBL/GenBank/DDBJ whole genome shotgun (WGS) entry which is preliminary data.</text>
</comment>
<keyword evidence="2" id="KW-1185">Reference proteome</keyword>
<name>A0AAN7HAC9_9PEZI</name>
<accession>A0AAN7HAC9</accession>
<protein>
    <submittedName>
        <fullName evidence="1">Uncharacterized protein</fullName>
    </submittedName>
</protein>
<dbReference type="Proteomes" id="UP001303760">
    <property type="component" value="Unassembled WGS sequence"/>
</dbReference>
<gene>
    <name evidence="1" type="ORF">C8A03DRAFT_47626</name>
</gene>
<reference evidence="1" key="2">
    <citation type="submission" date="2023-05" db="EMBL/GenBank/DDBJ databases">
        <authorList>
            <consortium name="Lawrence Berkeley National Laboratory"/>
            <person name="Steindorff A."/>
            <person name="Hensen N."/>
            <person name="Bonometti L."/>
            <person name="Westerberg I."/>
            <person name="Brannstrom I.O."/>
            <person name="Guillou S."/>
            <person name="Cros-Aarteil S."/>
            <person name="Calhoun S."/>
            <person name="Haridas S."/>
            <person name="Kuo A."/>
            <person name="Mondo S."/>
            <person name="Pangilinan J."/>
            <person name="Riley R."/>
            <person name="Labutti K."/>
            <person name="Andreopoulos B."/>
            <person name="Lipzen A."/>
            <person name="Chen C."/>
            <person name="Yanf M."/>
            <person name="Daum C."/>
            <person name="Ng V."/>
            <person name="Clum A."/>
            <person name="Ohm R."/>
            <person name="Martin F."/>
            <person name="Silar P."/>
            <person name="Natvig D."/>
            <person name="Lalanne C."/>
            <person name="Gautier V."/>
            <person name="Ament-Velasquez S.L."/>
            <person name="Kruys A."/>
            <person name="Hutchinson M.I."/>
            <person name="Powell A.J."/>
            <person name="Barry K."/>
            <person name="Miller A.N."/>
            <person name="Grigoriev I.V."/>
            <person name="Debuchy R."/>
            <person name="Gladieux P."/>
            <person name="Thoren M.H."/>
            <person name="Johannesson H."/>
        </authorList>
    </citation>
    <scope>NUCLEOTIDE SEQUENCE</scope>
    <source>
        <strain evidence="1">CBS 532.94</strain>
    </source>
</reference>
<evidence type="ECO:0000313" key="2">
    <source>
        <dbReference type="Proteomes" id="UP001303760"/>
    </source>
</evidence>
<dbReference type="EMBL" id="MU860445">
    <property type="protein sequence ID" value="KAK4233930.1"/>
    <property type="molecule type" value="Genomic_DNA"/>
</dbReference>
<reference evidence="1" key="1">
    <citation type="journal article" date="2023" name="Mol. Phylogenet. Evol.">
        <title>Genome-scale phylogeny and comparative genomics of the fungal order Sordariales.</title>
        <authorList>
            <person name="Hensen N."/>
            <person name="Bonometti L."/>
            <person name="Westerberg I."/>
            <person name="Brannstrom I.O."/>
            <person name="Guillou S."/>
            <person name="Cros-Aarteil S."/>
            <person name="Calhoun S."/>
            <person name="Haridas S."/>
            <person name="Kuo A."/>
            <person name="Mondo S."/>
            <person name="Pangilinan J."/>
            <person name="Riley R."/>
            <person name="LaButti K."/>
            <person name="Andreopoulos B."/>
            <person name="Lipzen A."/>
            <person name="Chen C."/>
            <person name="Yan M."/>
            <person name="Daum C."/>
            <person name="Ng V."/>
            <person name="Clum A."/>
            <person name="Steindorff A."/>
            <person name="Ohm R.A."/>
            <person name="Martin F."/>
            <person name="Silar P."/>
            <person name="Natvig D.O."/>
            <person name="Lalanne C."/>
            <person name="Gautier V."/>
            <person name="Ament-Velasquez S.L."/>
            <person name="Kruys A."/>
            <person name="Hutchinson M.I."/>
            <person name="Powell A.J."/>
            <person name="Barry K."/>
            <person name="Miller A.N."/>
            <person name="Grigoriev I.V."/>
            <person name="Debuchy R."/>
            <person name="Gladieux P."/>
            <person name="Hiltunen Thoren M."/>
            <person name="Johannesson H."/>
        </authorList>
    </citation>
    <scope>NUCLEOTIDE SEQUENCE</scope>
    <source>
        <strain evidence="1">CBS 532.94</strain>
    </source>
</reference>
<organism evidence="1 2">
    <name type="scientific">Achaetomium macrosporum</name>
    <dbReference type="NCBI Taxonomy" id="79813"/>
    <lineage>
        <taxon>Eukaryota</taxon>
        <taxon>Fungi</taxon>
        <taxon>Dikarya</taxon>
        <taxon>Ascomycota</taxon>
        <taxon>Pezizomycotina</taxon>
        <taxon>Sordariomycetes</taxon>
        <taxon>Sordariomycetidae</taxon>
        <taxon>Sordariales</taxon>
        <taxon>Chaetomiaceae</taxon>
        <taxon>Achaetomium</taxon>
    </lineage>
</organism>
<sequence length="293" mass="33481">MYAAIAARLRELAHQSYLARIVDGLPTADVAKARRLTEITNKHPIIKEHRALCPGVLERTAEFRTHVDLSVLSFRTYSKSFPDPALEWTLLSAYRKAPVGTQAFNARLIELVAPARPTLFSHHGYLEDDICPEGVADMVGYWAEDRILGAVTIFDRLAEERTPQHPPEFLLPCGTQESDDPVLSDTRRPIPIHAGFFFLAEDCHVVSCPLPVLGDKDNRVRVDPIEAVLRRHIYRDVWDRRPPGREDISLFERRPQDEIDYPEHRFIIFEINRGLGIPLPPNVQLDEPTKRFK</sequence>